<dbReference type="KEGG" id="fcy:FRACYDRAFT_232978"/>
<proteinExistence type="predicted"/>
<dbReference type="InParanoid" id="A0A1E7FXF4"/>
<dbReference type="Proteomes" id="UP000095751">
    <property type="component" value="Unassembled WGS sequence"/>
</dbReference>
<keyword evidence="2" id="KW-1185">Reference proteome</keyword>
<accession>A0A1E7FXF4</accession>
<keyword evidence="1" id="KW-0418">Kinase</keyword>
<keyword evidence="1" id="KW-0808">Transferase</keyword>
<protein>
    <submittedName>
        <fullName evidence="1">Acetate kinase</fullName>
    </submittedName>
</protein>
<dbReference type="OrthoDB" id="10492739at2759"/>
<reference evidence="1 2" key="1">
    <citation type="submission" date="2016-09" db="EMBL/GenBank/DDBJ databases">
        <title>Extensive genetic diversity and differential bi-allelic expression allows diatom success in the polar Southern Ocean.</title>
        <authorList>
            <consortium name="DOE Joint Genome Institute"/>
            <person name="Mock T."/>
            <person name="Otillar R.P."/>
            <person name="Strauss J."/>
            <person name="Dupont C."/>
            <person name="Frickenhaus S."/>
            <person name="Maumus F."/>
            <person name="Mcmullan M."/>
            <person name="Sanges R."/>
            <person name="Schmutz J."/>
            <person name="Toseland A."/>
            <person name="Valas R."/>
            <person name="Veluchamy A."/>
            <person name="Ward B.J."/>
            <person name="Allen A."/>
            <person name="Barry K."/>
            <person name="Falciatore A."/>
            <person name="Ferrante M."/>
            <person name="Fortunato A.E."/>
            <person name="Gloeckner G."/>
            <person name="Gruber A."/>
            <person name="Hipkin R."/>
            <person name="Janech M."/>
            <person name="Kroth P."/>
            <person name="Leese F."/>
            <person name="Lindquist E."/>
            <person name="Lyon B.R."/>
            <person name="Martin J."/>
            <person name="Mayer C."/>
            <person name="Parker M."/>
            <person name="Quesneville H."/>
            <person name="Raymond J."/>
            <person name="Uhlig C."/>
            <person name="Valentin K.U."/>
            <person name="Worden A.Z."/>
            <person name="Armbrust E.V."/>
            <person name="Bowler C."/>
            <person name="Green B."/>
            <person name="Moulton V."/>
            <person name="Van Oosterhout C."/>
            <person name="Grigoriev I."/>
        </authorList>
    </citation>
    <scope>NUCLEOTIDE SEQUENCE [LARGE SCALE GENOMIC DNA]</scope>
    <source>
        <strain evidence="1 2">CCMP1102</strain>
    </source>
</reference>
<organism evidence="1 2">
    <name type="scientific">Fragilariopsis cylindrus CCMP1102</name>
    <dbReference type="NCBI Taxonomy" id="635003"/>
    <lineage>
        <taxon>Eukaryota</taxon>
        <taxon>Sar</taxon>
        <taxon>Stramenopiles</taxon>
        <taxon>Ochrophyta</taxon>
        <taxon>Bacillariophyta</taxon>
        <taxon>Bacillariophyceae</taxon>
        <taxon>Bacillariophycidae</taxon>
        <taxon>Bacillariales</taxon>
        <taxon>Bacillariaceae</taxon>
        <taxon>Fragilariopsis</taxon>
    </lineage>
</organism>
<gene>
    <name evidence="1" type="primary">ACK2</name>
    <name evidence="1" type="ORF">FRACYDRAFT_232978</name>
</gene>
<dbReference type="GO" id="GO:0016301">
    <property type="term" value="F:kinase activity"/>
    <property type="evidence" value="ECO:0007669"/>
    <property type="project" value="UniProtKB-KW"/>
</dbReference>
<dbReference type="EMBL" id="KV784353">
    <property type="protein sequence ID" value="OEU22816.1"/>
    <property type="molecule type" value="Genomic_DNA"/>
</dbReference>
<name>A0A1E7FXF4_9STRA</name>
<dbReference type="AlphaFoldDB" id="A0A1E7FXF4"/>
<sequence>MTTTMGDTINVHEDDVRLPFPHPIKKINLAESIQRVATKNWNMRSSSILQIVVISLLAEITFSWNHGSFVGEQGKPDNEVTAATSDTDFSVSGHFFYDENFFASPSNMPSPSPVKPRTPPTFVPASVPAGRFPHSSPTSKENHPVPTYNKPVPVPAGRFPNPVDQPVDYSVSKPRVPEKYPVPVYPDVPVHPVSTTEVTVDTRVASYTAEWGTDVNNCQHVSPNSASFVCQEGGVINVIESTAKNIICQNMSNDYVQCQQRDIQSDSSIVFTCSGIRKVHLLATANVSPSSALGCKKNGNAVTYMTLSRNCIDGLGRAYVDTNPDCGRGIRWVQGDTTFCASPAVCAIEQGCSELEIQMVQISNLNKDIECSHVDPTQDMQFYPFETHTSLISSLNLVDWRISGQARGCLWEPSPLLLRCEGGGNLEFVENYPFCFLIPEDNMGICQSFAPFSSQSEESVGLLVSCSGERDDQLILSVEIPSEPLDVQCQREGQAIQSVMLSRGCGEYGTDGFDFINDQSFCDSREQVFKVDEEHSYCFVGDSCGFDDGCSNMQLPALTANTGSSTLESRYQYFWCFSIFRLLQNWTENMVQIRPLAP</sequence>
<evidence type="ECO:0000313" key="1">
    <source>
        <dbReference type="EMBL" id="OEU22816.1"/>
    </source>
</evidence>
<evidence type="ECO:0000313" key="2">
    <source>
        <dbReference type="Proteomes" id="UP000095751"/>
    </source>
</evidence>